<dbReference type="PANTHER" id="PTHR11365">
    <property type="entry name" value="5-OXOPROLINASE RELATED"/>
    <property type="match status" value="1"/>
</dbReference>
<dbReference type="Proteomes" id="UP001196870">
    <property type="component" value="Unassembled WGS sequence"/>
</dbReference>
<dbReference type="PANTHER" id="PTHR11365:SF23">
    <property type="entry name" value="HYPOTHETICAL 5-OXOPROLINASE (EUROFUNG)-RELATED"/>
    <property type="match status" value="1"/>
</dbReference>
<dbReference type="Pfam" id="PF05378">
    <property type="entry name" value="Hydant_A_N"/>
    <property type="match status" value="1"/>
</dbReference>
<dbReference type="InterPro" id="IPR002821">
    <property type="entry name" value="Hydantoinase_A"/>
</dbReference>
<gene>
    <name evidence="3" type="ORF">GXW71_19100</name>
</gene>
<evidence type="ECO:0000259" key="1">
    <source>
        <dbReference type="Pfam" id="PF01968"/>
    </source>
</evidence>
<sequence length="681" mass="70132">MSVPMSPGTLDIGIDIGGTFTDAVCRGADGSARLLKVPSTPDDPSRAVAEALRRLLGDAGGGAVRRFLHGTTVATNAILEGTAARVGLITTAGFADVLEIGRMTRASNYDLIFGPQTPVDVAPSARRLEVRERIDAEGLVVEPLDEAGVAAAARQLAGDGVQAIAICFLFAFLNPAHERRAREIVEATCPGIAVSLSSEVDPGIREYERCCATVFDAALKPVMDLYLGRIEGILAESGVPAALRIMHSRGGLLGAGAARGRPIRLTLSGPSAAAIGAASVLRDAGFGQGVSIDVGGTSADVALIENGTPALRNDGRIGRFPVRVPTADVLAIAAGGGSIAWIDATGGLRVGPRSAGADPGPACYRRGGTRPTVLDASVVLGLVDPARFANGELRLDADAAAEAIARDIAGPLGMGLEAAASAIHRVINATMAEAVRQMTVARGIDPRDFPLLPAGGGGGLHAAWIAEELGMTKVVVPAAPGVLAAAGLLEAPLEHDAAHGFYRPLERLTEDDLRAAIDALTARCAAAMAGDGVASGSAVTEIAAAASFMGQGHSLDVQVPPGSARPGEVIRTGFIEAHRRAYGHTRDAPVRLVSLRVVQRLPAETAATQWRGDDGRDMRARRAILDGVAAEVAVRHRATMAEGEVVTGPVIMEQADSTLVVPAGWRLVAHARHLVMERIAA</sequence>
<feature type="domain" description="Hydantoinase/oxoprolinase N-terminal" evidence="2">
    <location>
        <begin position="12"/>
        <end position="188"/>
    </location>
</feature>
<dbReference type="InterPro" id="IPR045079">
    <property type="entry name" value="Oxoprolinase-like"/>
</dbReference>
<dbReference type="SUPFAM" id="SSF53067">
    <property type="entry name" value="Actin-like ATPase domain"/>
    <property type="match status" value="1"/>
</dbReference>
<organism evidence="3 4">
    <name type="scientific">Plastoroseomonas hellenica</name>
    <dbReference type="NCBI Taxonomy" id="2687306"/>
    <lineage>
        <taxon>Bacteria</taxon>
        <taxon>Pseudomonadati</taxon>
        <taxon>Pseudomonadota</taxon>
        <taxon>Alphaproteobacteria</taxon>
        <taxon>Acetobacterales</taxon>
        <taxon>Acetobacteraceae</taxon>
        <taxon>Plastoroseomonas</taxon>
    </lineage>
</organism>
<dbReference type="RefSeq" id="WP_211854146.1">
    <property type="nucleotide sequence ID" value="NZ_JAAGBB010000023.1"/>
</dbReference>
<evidence type="ECO:0000259" key="2">
    <source>
        <dbReference type="Pfam" id="PF05378"/>
    </source>
</evidence>
<accession>A0ABS5F1R8</accession>
<feature type="domain" description="Hydantoinase A/oxoprolinase" evidence="1">
    <location>
        <begin position="209"/>
        <end position="496"/>
    </location>
</feature>
<evidence type="ECO:0000313" key="4">
    <source>
        <dbReference type="Proteomes" id="UP001196870"/>
    </source>
</evidence>
<dbReference type="Pfam" id="PF01968">
    <property type="entry name" value="Hydantoinase_A"/>
    <property type="match status" value="1"/>
</dbReference>
<protein>
    <submittedName>
        <fullName evidence="3">Hydantoinase/oxoprolinase family protein</fullName>
    </submittedName>
</protein>
<proteinExistence type="predicted"/>
<name>A0ABS5F1R8_9PROT</name>
<keyword evidence="4" id="KW-1185">Reference proteome</keyword>
<comment type="caution">
    <text evidence="3">The sequence shown here is derived from an EMBL/GenBank/DDBJ whole genome shotgun (WGS) entry which is preliminary data.</text>
</comment>
<reference evidence="4" key="1">
    <citation type="journal article" date="2021" name="Syst. Appl. Microbiol.">
        <title>Roseomonas hellenica sp. nov., isolated from roots of wild-growing Alkanna tinctoria.</title>
        <authorList>
            <person name="Rat A."/>
            <person name="Naranjo H.D."/>
            <person name="Lebbe L."/>
            <person name="Cnockaert M."/>
            <person name="Krigas N."/>
            <person name="Grigoriadou K."/>
            <person name="Maloupa E."/>
            <person name="Willems A."/>
        </authorList>
    </citation>
    <scope>NUCLEOTIDE SEQUENCE [LARGE SCALE GENOMIC DNA]</scope>
    <source>
        <strain evidence="4">LMG 31523</strain>
    </source>
</reference>
<dbReference type="EMBL" id="JAAGBB010000023">
    <property type="protein sequence ID" value="MBR0666475.1"/>
    <property type="molecule type" value="Genomic_DNA"/>
</dbReference>
<dbReference type="InterPro" id="IPR043129">
    <property type="entry name" value="ATPase_NBD"/>
</dbReference>
<dbReference type="InterPro" id="IPR008040">
    <property type="entry name" value="Hydant_A_N"/>
</dbReference>
<evidence type="ECO:0000313" key="3">
    <source>
        <dbReference type="EMBL" id="MBR0666475.1"/>
    </source>
</evidence>